<accession>A0A381KRC9</accession>
<dbReference type="Proteomes" id="UP000255528">
    <property type="component" value="Unassembled WGS sequence"/>
</dbReference>
<dbReference type="EMBL" id="UIGI01000003">
    <property type="protein sequence ID" value="SUY93056.1"/>
    <property type="molecule type" value="Genomic_DNA"/>
</dbReference>
<gene>
    <name evidence="1" type="ORF">NCTC12119_05011</name>
</gene>
<protein>
    <submittedName>
        <fullName evidence="1">Uncharacterized protein</fullName>
    </submittedName>
</protein>
<proteinExistence type="predicted"/>
<sequence length="287" mass="31886">MTADPTQPTRAETVTTLRQQGLKQREAAELLGVSVSVVKKFWNQSHHENVIRGRPRVSDARLLEITLSEGKGPGAIAATLGISLATTHRRINELKQNPFHYWTLTRFPVMQKEEPVNVTLTVTILTGWREERRIRRSTSHSALCEVVTCGDAAAELAPGDLIELRTRESDWPALPELPAVGAELALMIRSTPAQRGLKAKTFRAITGKLPVYWYTLIPRAGMSARPQPAVFRYMAAVRPHNREALTDVAARLSLLARDEYSGKTEHLNAVSLCVDLLQSRANKTGRN</sequence>
<dbReference type="AlphaFoldDB" id="A0A381KRC9"/>
<reference evidence="1 2" key="1">
    <citation type="submission" date="2018-06" db="EMBL/GenBank/DDBJ databases">
        <authorList>
            <consortium name="Pathogen Informatics"/>
            <person name="Doyle S."/>
        </authorList>
    </citation>
    <scope>NUCLEOTIDE SEQUENCE [LARGE SCALE GENOMIC DNA]</scope>
    <source>
        <strain evidence="1 2">NCTC12119</strain>
    </source>
</reference>
<name>A0A381KRC9_9ENTR</name>
<organism evidence="1 2">
    <name type="scientific">Buttiauxella agrestis</name>
    <dbReference type="NCBI Taxonomy" id="82977"/>
    <lineage>
        <taxon>Bacteria</taxon>
        <taxon>Pseudomonadati</taxon>
        <taxon>Pseudomonadota</taxon>
        <taxon>Gammaproteobacteria</taxon>
        <taxon>Enterobacterales</taxon>
        <taxon>Enterobacteriaceae</taxon>
        <taxon>Buttiauxella</taxon>
    </lineage>
</organism>
<evidence type="ECO:0000313" key="1">
    <source>
        <dbReference type="EMBL" id="SUY93056.1"/>
    </source>
</evidence>
<evidence type="ECO:0000313" key="2">
    <source>
        <dbReference type="Proteomes" id="UP000255528"/>
    </source>
</evidence>